<protein>
    <submittedName>
        <fullName evidence="2">Uncharacterized protein</fullName>
    </submittedName>
</protein>
<evidence type="ECO:0000313" key="1">
    <source>
        <dbReference type="EMBL" id="MBA5245552.1"/>
    </source>
</evidence>
<evidence type="ECO:0000313" key="3">
    <source>
        <dbReference type="Proteomes" id="UP000515349"/>
    </source>
</evidence>
<keyword evidence="4" id="KW-1185">Reference proteome</keyword>
<dbReference type="RefSeq" id="WP_181885682.1">
    <property type="nucleotide sequence ID" value="NZ_CP059472.1"/>
</dbReference>
<accession>A0A7D7LU94</accession>
<gene>
    <name evidence="2" type="ORF">H1R16_03230</name>
    <name evidence="1" type="ORF">H2507_00045</name>
</gene>
<name>A0A7D7LU94_9FLAO</name>
<dbReference type="Proteomes" id="UP000515349">
    <property type="component" value="Chromosome"/>
</dbReference>
<proteinExistence type="predicted"/>
<sequence length="173" mass="20368">MKKKKYIGQLVSVKFTDRITPIYGYVVDYNDDWTLMKYNPVDYIIDGYIIFRHKNIEGCRRDTDEKWREKVINLKGLQPTDKDIIPLTDLETILKYLTDNFGVFQVYTKSETACYLGQLKSIDKKELVMDDLNPKGKWEGQMKLRTSDIRTIEFDTDYINSLKLVSTTKPTKK</sequence>
<reference evidence="2 3" key="1">
    <citation type="submission" date="2020-07" db="EMBL/GenBank/DDBJ databases">
        <title>Chryseobacterium sp.cx-624.</title>
        <authorList>
            <person name="Yang C."/>
        </authorList>
    </citation>
    <scope>NUCLEOTIDE SEQUENCE [LARGE SCALE GENOMIC DNA]</scope>
    <source>
        <strain evidence="2">Cx-624</strain>
        <strain evidence="3">cx-624</strain>
    </source>
</reference>
<dbReference type="EMBL" id="JACEUX010000001">
    <property type="protein sequence ID" value="MBA5245552.1"/>
    <property type="molecule type" value="Genomic_DNA"/>
</dbReference>
<dbReference type="AlphaFoldDB" id="A0A7D7LU94"/>
<organism evidence="2 3">
    <name type="scientific">Marnyiella aurantia</name>
    <dbReference type="NCBI Taxonomy" id="2758037"/>
    <lineage>
        <taxon>Bacteria</taxon>
        <taxon>Pseudomonadati</taxon>
        <taxon>Bacteroidota</taxon>
        <taxon>Flavobacteriia</taxon>
        <taxon>Flavobacteriales</taxon>
        <taxon>Weeksellaceae</taxon>
        <taxon>Marnyiella</taxon>
    </lineage>
</organism>
<dbReference type="KEGG" id="cbau:H1R16_03230"/>
<reference evidence="1" key="3">
    <citation type="submission" date="2020-07" db="EMBL/GenBank/DDBJ databases">
        <authorList>
            <person name="Yang C."/>
        </authorList>
    </citation>
    <scope>NUCLEOTIDE SEQUENCE</scope>
    <source>
        <strain evidence="1">Cx-624</strain>
    </source>
</reference>
<evidence type="ECO:0000313" key="4">
    <source>
        <dbReference type="Proteomes" id="UP000539710"/>
    </source>
</evidence>
<dbReference type="Proteomes" id="UP000539710">
    <property type="component" value="Unassembled WGS sequence"/>
</dbReference>
<dbReference type="EMBL" id="CP059472">
    <property type="protein sequence ID" value="QMS99035.1"/>
    <property type="molecule type" value="Genomic_DNA"/>
</dbReference>
<evidence type="ECO:0000313" key="2">
    <source>
        <dbReference type="EMBL" id="QMS99035.1"/>
    </source>
</evidence>
<reference evidence="4" key="2">
    <citation type="submission" date="2020-07" db="EMBL/GenBank/DDBJ databases">
        <title>Flavobacterium sp. xlx-214.</title>
        <authorList>
            <person name="Yang C."/>
        </authorList>
    </citation>
    <scope>NUCLEOTIDE SEQUENCE [LARGE SCALE GENOMIC DNA]</scope>
    <source>
        <strain evidence="4">CX-624</strain>
    </source>
</reference>